<dbReference type="VEuPathDB" id="TriTrypDB:TvY486_0904590"/>
<name>G0U2Y4_TRYVY</name>
<evidence type="ECO:0000256" key="1">
    <source>
        <dbReference type="SAM" id="Phobius"/>
    </source>
</evidence>
<dbReference type="EMBL" id="HE573025">
    <property type="protein sequence ID" value="CCC50638.1"/>
    <property type="molecule type" value="Genomic_DNA"/>
</dbReference>
<dbReference type="AlphaFoldDB" id="G0U2Y4"/>
<reference evidence="2" key="1">
    <citation type="journal article" date="2012" name="Proc. Natl. Acad. Sci. U.S.A.">
        <title>Antigenic diversity is generated by distinct evolutionary mechanisms in African trypanosome species.</title>
        <authorList>
            <person name="Jackson A.P."/>
            <person name="Berry A."/>
            <person name="Aslett M."/>
            <person name="Allison H.C."/>
            <person name="Burton P."/>
            <person name="Vavrova-Anderson J."/>
            <person name="Brown R."/>
            <person name="Browne H."/>
            <person name="Corton N."/>
            <person name="Hauser H."/>
            <person name="Gamble J."/>
            <person name="Gilderthorp R."/>
            <person name="Marcello L."/>
            <person name="McQuillan J."/>
            <person name="Otto T.D."/>
            <person name="Quail M.A."/>
            <person name="Sanders M.J."/>
            <person name="van Tonder A."/>
            <person name="Ginger M.L."/>
            <person name="Field M.C."/>
            <person name="Barry J.D."/>
            <person name="Hertz-Fowler C."/>
            <person name="Berriman M."/>
        </authorList>
    </citation>
    <scope>NUCLEOTIDE SEQUENCE</scope>
    <source>
        <strain evidence="2">Y486</strain>
    </source>
</reference>
<organism evidence="2">
    <name type="scientific">Trypanosoma vivax (strain Y486)</name>
    <dbReference type="NCBI Taxonomy" id="1055687"/>
    <lineage>
        <taxon>Eukaryota</taxon>
        <taxon>Discoba</taxon>
        <taxon>Euglenozoa</taxon>
        <taxon>Kinetoplastea</taxon>
        <taxon>Metakinetoplastina</taxon>
        <taxon>Trypanosomatida</taxon>
        <taxon>Trypanosomatidae</taxon>
        <taxon>Trypanosoma</taxon>
        <taxon>Duttonella</taxon>
    </lineage>
</organism>
<accession>G0U2Y4</accession>
<sequence length="315" mass="36259">MNRAGSCPFIIIIIIIIYHAFHLMTCSFLFARCLAHSQTFNSVLGSYHMRKHSAHMHSPTRFLLILFTFFLFSSSFFLFLPHTPLKIIFTFVVALINSNPLKKSHCGVFVSLSRTVWMTGTEINLTDAERYSLWCEEVRMLFGVATNDEVRHAKCGEGGQCIDEEYFPYCFYMRMLGALCQKENSGDALNASGDGNLSSRSSESRESCFSSVSQQQAYLDEDALASRLTVKLQAFLRTLKRDKKKEEERTQSSRLEGANLWSFRDATVEAQWAAVNEELHELFMYARRRNLLSQRVRHQLQQTRQLILMQRPSSI</sequence>
<keyword evidence="1" id="KW-0472">Membrane</keyword>
<gene>
    <name evidence="2" type="ORF">TVY486_0904590</name>
</gene>
<feature type="transmembrane region" description="Helical" evidence="1">
    <location>
        <begin position="7"/>
        <end position="31"/>
    </location>
</feature>
<feature type="transmembrane region" description="Helical" evidence="1">
    <location>
        <begin position="62"/>
        <end position="80"/>
    </location>
</feature>
<evidence type="ECO:0000313" key="2">
    <source>
        <dbReference type="EMBL" id="CCC50638.1"/>
    </source>
</evidence>
<keyword evidence="1" id="KW-0812">Transmembrane</keyword>
<proteinExistence type="predicted"/>
<protein>
    <submittedName>
        <fullName evidence="2">Uncharacterized protein</fullName>
    </submittedName>
</protein>
<keyword evidence="1" id="KW-1133">Transmembrane helix</keyword>